<dbReference type="AlphaFoldDB" id="A0A6C0ITZ3"/>
<accession>A0A6C0ITZ3</accession>
<organism evidence="1">
    <name type="scientific">viral metagenome</name>
    <dbReference type="NCBI Taxonomy" id="1070528"/>
    <lineage>
        <taxon>unclassified sequences</taxon>
        <taxon>metagenomes</taxon>
        <taxon>organismal metagenomes</taxon>
    </lineage>
</organism>
<evidence type="ECO:0000313" key="1">
    <source>
        <dbReference type="EMBL" id="QHT96734.1"/>
    </source>
</evidence>
<reference evidence="1" key="1">
    <citation type="journal article" date="2020" name="Nature">
        <title>Giant virus diversity and host interactions through global metagenomics.</title>
        <authorList>
            <person name="Schulz F."/>
            <person name="Roux S."/>
            <person name="Paez-Espino D."/>
            <person name="Jungbluth S."/>
            <person name="Walsh D.A."/>
            <person name="Denef V.J."/>
            <person name="McMahon K.D."/>
            <person name="Konstantinidis K.T."/>
            <person name="Eloe-Fadrosh E.A."/>
            <person name="Kyrpides N.C."/>
            <person name="Woyke T."/>
        </authorList>
    </citation>
    <scope>NUCLEOTIDE SEQUENCE</scope>
    <source>
        <strain evidence="1">GVMAG-M-3300024336-7</strain>
    </source>
</reference>
<sequence>MSRAVPDMSYVHPHTYITPEELLSKSDGWIKEHRNDVDWKYISRKNDLSDEFIRVFQHILNMPDVLRYNELSEELLYEIVIVPAEKYYTPKNTAIIDGVIAGFRDRATDPDASPYHYPKEVLDKAIQSGYFNFNTLIINRMCQYQTLSESFIREHHLCLCWGVVLQHQKLTEAVIQFIADEYVTGAISNEILSATRNVDIKQLKQFSGKTFWKYVSKYIYLSEPFMIRYAEFLDWVVVSTAQNMSMLFMAKFADKLHWSSLVCAQSMNNEFILEFAEYLHGSDINYIAQMGLIDSRTKRTITRRAVKTV</sequence>
<name>A0A6C0ITZ3_9ZZZZ</name>
<dbReference type="EMBL" id="MN740267">
    <property type="protein sequence ID" value="QHT96734.1"/>
    <property type="molecule type" value="Genomic_DNA"/>
</dbReference>
<protein>
    <submittedName>
        <fullName evidence="1">Uncharacterized protein</fullName>
    </submittedName>
</protein>
<proteinExistence type="predicted"/>